<gene>
    <name evidence="1" type="ORF">SAMN05216227_1002153</name>
</gene>
<evidence type="ECO:0000313" key="1">
    <source>
        <dbReference type="EMBL" id="SEM78770.1"/>
    </source>
</evidence>
<accession>A0A1H8B713</accession>
<dbReference type="RefSeq" id="WP_050518711.1">
    <property type="nucleotide sequence ID" value="NZ_FOCO01000002.1"/>
</dbReference>
<name>A0A1H8B713_9RHOB</name>
<dbReference type="OrthoDB" id="7843865at2"/>
<proteinExistence type="predicted"/>
<reference evidence="1 2" key="1">
    <citation type="submission" date="2016-10" db="EMBL/GenBank/DDBJ databases">
        <authorList>
            <person name="de Groot N.N."/>
        </authorList>
    </citation>
    <scope>NUCLEOTIDE SEQUENCE [LARGE SCALE GENOMIC DNA]</scope>
    <source>
        <strain evidence="1 2">CGMCC 1.10836</strain>
    </source>
</reference>
<organism evidence="1 2">
    <name type="scientific">Pseudorhodobacter antarcticus</name>
    <dbReference type="NCBI Taxonomy" id="1077947"/>
    <lineage>
        <taxon>Bacteria</taxon>
        <taxon>Pseudomonadati</taxon>
        <taxon>Pseudomonadota</taxon>
        <taxon>Alphaproteobacteria</taxon>
        <taxon>Rhodobacterales</taxon>
        <taxon>Paracoccaceae</taxon>
        <taxon>Pseudorhodobacter</taxon>
    </lineage>
</organism>
<sequence length="211" mass="20906">MRLLFAIGVVGLVAGGAVAQDRAGVNLGAGVAVPKGVAQLDMAQRLFALAVVQKDAVLAVAAARLVAGVQISGAQTPEPAIGPDLGAMLDTARGFAGDDEGMLGVIDGVAAAGAWGQISGAVRQAALAEAGAAAVFTQPFFGDATAEVGLWGDGLAPLAVDITDENGNVVPCPVRAGAAFYCAFVPLWNGNFTVTVTNAGTATAQYALITN</sequence>
<dbReference type="Proteomes" id="UP000183002">
    <property type="component" value="Unassembled WGS sequence"/>
</dbReference>
<dbReference type="EMBL" id="FOCO01000002">
    <property type="protein sequence ID" value="SEM78770.1"/>
    <property type="molecule type" value="Genomic_DNA"/>
</dbReference>
<keyword evidence="2" id="KW-1185">Reference proteome</keyword>
<evidence type="ECO:0000313" key="2">
    <source>
        <dbReference type="Proteomes" id="UP000183002"/>
    </source>
</evidence>
<dbReference type="STRING" id="1077947.SAMN05216227_1002153"/>
<protein>
    <submittedName>
        <fullName evidence="1">Uncharacterized protein</fullName>
    </submittedName>
</protein>
<dbReference type="AlphaFoldDB" id="A0A1H8B713"/>